<feature type="transmembrane region" description="Helical" evidence="3">
    <location>
        <begin position="12"/>
        <end position="34"/>
    </location>
</feature>
<feature type="compositionally biased region" description="Low complexity" evidence="2">
    <location>
        <begin position="317"/>
        <end position="331"/>
    </location>
</feature>
<feature type="domain" description="G5" evidence="4">
    <location>
        <begin position="206"/>
        <end position="286"/>
    </location>
</feature>
<dbReference type="Proteomes" id="UP000658382">
    <property type="component" value="Unassembled WGS sequence"/>
</dbReference>
<evidence type="ECO:0000256" key="2">
    <source>
        <dbReference type="SAM" id="MobiDB-lite"/>
    </source>
</evidence>
<evidence type="ECO:0000256" key="1">
    <source>
        <dbReference type="ARBA" id="ARBA00022729"/>
    </source>
</evidence>
<evidence type="ECO:0000259" key="4">
    <source>
        <dbReference type="PROSITE" id="PS51109"/>
    </source>
</evidence>
<dbReference type="Gene3D" id="2.40.40.10">
    <property type="entry name" value="RlpA-like domain"/>
    <property type="match status" value="1"/>
</dbReference>
<dbReference type="InterPro" id="IPR036908">
    <property type="entry name" value="RlpA-like_sf"/>
</dbReference>
<keyword evidence="3" id="KW-0472">Membrane</keyword>
<keyword evidence="3" id="KW-1133">Transmembrane helix</keyword>
<dbReference type="AlphaFoldDB" id="A0A917PRW9"/>
<dbReference type="GO" id="GO:0004553">
    <property type="term" value="F:hydrolase activity, hydrolyzing O-glycosyl compounds"/>
    <property type="evidence" value="ECO:0007669"/>
    <property type="project" value="InterPro"/>
</dbReference>
<name>A0A917PRW9_9BACI</name>
<accession>A0A917PRW9</accession>
<proteinExistence type="predicted"/>
<dbReference type="RefSeq" id="WP_188631971.1">
    <property type="nucleotide sequence ID" value="NZ_BMNQ01000008.1"/>
</dbReference>
<protein>
    <recommendedName>
        <fullName evidence="4">G5 domain-containing protein</fullName>
    </recommendedName>
</protein>
<dbReference type="GO" id="GO:0019867">
    <property type="term" value="C:outer membrane"/>
    <property type="evidence" value="ECO:0007669"/>
    <property type="project" value="InterPro"/>
</dbReference>
<dbReference type="InterPro" id="IPR011098">
    <property type="entry name" value="G5_dom"/>
</dbReference>
<dbReference type="InterPro" id="IPR051933">
    <property type="entry name" value="Resuscitation_pf_RpfB"/>
</dbReference>
<dbReference type="GO" id="GO:0009254">
    <property type="term" value="P:peptidoglycan turnover"/>
    <property type="evidence" value="ECO:0007669"/>
    <property type="project" value="InterPro"/>
</dbReference>
<feature type="region of interest" description="Disordered" evidence="2">
    <location>
        <begin position="273"/>
        <end position="332"/>
    </location>
</feature>
<dbReference type="CDD" id="cd22786">
    <property type="entry name" value="DPBB_YuiC-like"/>
    <property type="match status" value="1"/>
</dbReference>
<dbReference type="Gene3D" id="2.20.230.10">
    <property type="entry name" value="Resuscitation-promoting factor rpfb"/>
    <property type="match status" value="1"/>
</dbReference>
<sequence length="427" mass="46661">MNVFSNLLPKGIWQWIVSGVGLLALIVFSGFIIVETTEAEVAIVDNGEKRVIETHADTVDELLDETGIAYDEHDKLSHKTDAVIEDGMTITYKKANEITLMINGNERDYHTTADNLNEFLEEQGIDVTKHDKTSHSKKEAITDKMVYSIDRAFQVTVNDGGDKQKVWTTGGKVGKLLDENKITLDGADKLKPGKDKNIKEDRPITITRIKKETDQVKETIDFEVEERKDNTLEKGEKKVISKGQEGTLVKTFEITKENGKKVNKKLVNKEVKQESKKRIVALGTKEKEPEHNLTTLSSESSNSKESSPKSDSEPKSSSKSSSNDTSSRSSNGEVLQMSATAYSADCSGCSGVTTTGINLNENPNMNVVAVDPSVIPLGSKVHVEGYGTAVAGDTGGNITGNRIDLHMPSQADALSFGRKSVTVKILD</sequence>
<evidence type="ECO:0000313" key="5">
    <source>
        <dbReference type="EMBL" id="GGJ89239.1"/>
    </source>
</evidence>
<dbReference type="Pfam" id="PF07501">
    <property type="entry name" value="G5"/>
    <property type="match status" value="1"/>
</dbReference>
<reference evidence="5" key="1">
    <citation type="journal article" date="2014" name="Int. J. Syst. Evol. Microbiol.">
        <title>Complete genome sequence of Corynebacterium casei LMG S-19264T (=DSM 44701T), isolated from a smear-ripened cheese.</title>
        <authorList>
            <consortium name="US DOE Joint Genome Institute (JGI-PGF)"/>
            <person name="Walter F."/>
            <person name="Albersmeier A."/>
            <person name="Kalinowski J."/>
            <person name="Ruckert C."/>
        </authorList>
    </citation>
    <scope>NUCLEOTIDE SEQUENCE</scope>
    <source>
        <strain evidence="5">JCM 12580</strain>
    </source>
</reference>
<dbReference type="InterPro" id="IPR010611">
    <property type="entry name" value="3D_dom"/>
</dbReference>
<keyword evidence="1" id="KW-0732">Signal</keyword>
<keyword evidence="3" id="KW-0812">Transmembrane</keyword>
<dbReference type="EMBL" id="BMNQ01000008">
    <property type="protein sequence ID" value="GGJ89239.1"/>
    <property type="molecule type" value="Genomic_DNA"/>
</dbReference>
<keyword evidence="6" id="KW-1185">Reference proteome</keyword>
<dbReference type="InterPro" id="IPR007137">
    <property type="entry name" value="DUF348"/>
</dbReference>
<reference evidence="5" key="2">
    <citation type="submission" date="2020-09" db="EMBL/GenBank/DDBJ databases">
        <authorList>
            <person name="Sun Q."/>
            <person name="Ohkuma M."/>
        </authorList>
    </citation>
    <scope>NUCLEOTIDE SEQUENCE</scope>
    <source>
        <strain evidence="5">JCM 12580</strain>
    </source>
</reference>
<dbReference type="PANTHER" id="PTHR39160">
    <property type="entry name" value="CELL WALL-BINDING PROTEIN YOCH"/>
    <property type="match status" value="1"/>
</dbReference>
<gene>
    <name evidence="5" type="primary">yabE</name>
    <name evidence="5" type="ORF">GCM10007063_09810</name>
</gene>
<dbReference type="SUPFAM" id="SSF50685">
    <property type="entry name" value="Barwin-like endoglucanases"/>
    <property type="match status" value="1"/>
</dbReference>
<organism evidence="5 6">
    <name type="scientific">Lentibacillus kapialis</name>
    <dbReference type="NCBI Taxonomy" id="340214"/>
    <lineage>
        <taxon>Bacteria</taxon>
        <taxon>Bacillati</taxon>
        <taxon>Bacillota</taxon>
        <taxon>Bacilli</taxon>
        <taxon>Bacillales</taxon>
        <taxon>Bacillaceae</taxon>
        <taxon>Lentibacillus</taxon>
    </lineage>
</organism>
<evidence type="ECO:0000313" key="6">
    <source>
        <dbReference type="Proteomes" id="UP000658382"/>
    </source>
</evidence>
<dbReference type="SMART" id="SM01208">
    <property type="entry name" value="G5"/>
    <property type="match status" value="1"/>
</dbReference>
<dbReference type="PANTHER" id="PTHR39160:SF4">
    <property type="entry name" value="RESUSCITATION-PROMOTING FACTOR RPFB"/>
    <property type="match status" value="1"/>
</dbReference>
<dbReference type="Pfam" id="PF03990">
    <property type="entry name" value="DUF348"/>
    <property type="match status" value="3"/>
</dbReference>
<dbReference type="PROSITE" id="PS51109">
    <property type="entry name" value="G5"/>
    <property type="match status" value="1"/>
</dbReference>
<comment type="caution">
    <text evidence="5">The sequence shown here is derived from an EMBL/GenBank/DDBJ whole genome shotgun (WGS) entry which is preliminary data.</text>
</comment>
<evidence type="ECO:0000256" key="3">
    <source>
        <dbReference type="SAM" id="Phobius"/>
    </source>
</evidence>
<feature type="compositionally biased region" description="Basic and acidic residues" evidence="2">
    <location>
        <begin position="306"/>
        <end position="316"/>
    </location>
</feature>
<dbReference type="Pfam" id="PF06725">
    <property type="entry name" value="3D"/>
    <property type="match status" value="1"/>
</dbReference>